<sequence length="198" mass="21865">MQPRLESDLRGGTETGLEAISAGRKAQKGGWKGRQEAQVALLDEVQTEPNPSSAPTCWGIGERTAGHRKRPAWMMAGRSSQAFRMQSNGKARRLDEHMIERLGRAPMKVGRCRESLRFAIAPARQRNSPGPSRTCAKPVARPPMRTRTFSRFHARTFLCAEAGSLQRVLASDAIASSLHKRRSGLREHLDALIGRSVT</sequence>
<feature type="compositionally biased region" description="Basic and acidic residues" evidence="1">
    <location>
        <begin position="1"/>
        <end position="11"/>
    </location>
</feature>
<reference evidence="2 3" key="2">
    <citation type="journal article" date="2021" name="Curr. Genet.">
        <title>Genetic response to nitrogen starvation in the aggressive Eucalyptus foliar pathogen Teratosphaeria destructans.</title>
        <authorList>
            <person name="Havenga M."/>
            <person name="Wingfield B.D."/>
            <person name="Wingfield M.J."/>
            <person name="Dreyer L.L."/>
            <person name="Roets F."/>
            <person name="Aylward J."/>
        </authorList>
    </citation>
    <scope>NUCLEOTIDE SEQUENCE [LARGE SCALE GENOMIC DNA]</scope>
    <source>
        <strain evidence="2">CMW44962</strain>
    </source>
</reference>
<feature type="region of interest" description="Disordered" evidence="1">
    <location>
        <begin position="1"/>
        <end position="32"/>
    </location>
</feature>
<gene>
    <name evidence="2" type="ORF">Tdes44962_MAKER09065</name>
</gene>
<keyword evidence="3" id="KW-1185">Reference proteome</keyword>
<dbReference type="AlphaFoldDB" id="A0A9W7W3W5"/>
<evidence type="ECO:0000313" key="2">
    <source>
        <dbReference type="EMBL" id="KAH9830244.1"/>
    </source>
</evidence>
<evidence type="ECO:0000313" key="3">
    <source>
        <dbReference type="Proteomes" id="UP001138500"/>
    </source>
</evidence>
<protein>
    <submittedName>
        <fullName evidence="2">Uncharacterized protein</fullName>
    </submittedName>
</protein>
<comment type="caution">
    <text evidence="2">The sequence shown here is derived from an EMBL/GenBank/DDBJ whole genome shotgun (WGS) entry which is preliminary data.</text>
</comment>
<proteinExistence type="predicted"/>
<name>A0A9W7W3W5_9PEZI</name>
<reference evidence="2 3" key="1">
    <citation type="journal article" date="2018" name="IMA Fungus">
        <title>IMA Genome-F 10: Nine draft genome sequences of Claviceps purpurea s.lat., including C. arundinis, C. humidiphila, and C. cf. spartinae, pseudomolecules for the pitch canker pathogen Fusarium circinatum, draft genome of Davidsoniella eucalypti, Grosmannia galeiformis, Quambalaria eucalypti, and Teratosphaeria destructans.</title>
        <authorList>
            <person name="Wingfield B.D."/>
            <person name="Liu M."/>
            <person name="Nguyen H.D."/>
            <person name="Lane F.A."/>
            <person name="Morgan S.W."/>
            <person name="De Vos L."/>
            <person name="Wilken P.M."/>
            <person name="Duong T.A."/>
            <person name="Aylward J."/>
            <person name="Coetzee M.P."/>
            <person name="Dadej K."/>
            <person name="De Beer Z.W."/>
            <person name="Findlay W."/>
            <person name="Havenga M."/>
            <person name="Kolarik M."/>
            <person name="Menzies J.G."/>
            <person name="Naidoo K."/>
            <person name="Pochopski O."/>
            <person name="Shoukouhi P."/>
            <person name="Santana Q.C."/>
            <person name="Seifert K.A."/>
            <person name="Soal N."/>
            <person name="Steenkamp E.T."/>
            <person name="Tatham C.T."/>
            <person name="van der Nest M.A."/>
            <person name="Wingfield M.J."/>
        </authorList>
    </citation>
    <scope>NUCLEOTIDE SEQUENCE [LARGE SCALE GENOMIC DNA]</scope>
    <source>
        <strain evidence="2">CMW44962</strain>
    </source>
</reference>
<accession>A0A9W7W3W5</accession>
<dbReference type="EMBL" id="RIBY02001290">
    <property type="protein sequence ID" value="KAH9830244.1"/>
    <property type="molecule type" value="Genomic_DNA"/>
</dbReference>
<dbReference type="Proteomes" id="UP001138500">
    <property type="component" value="Unassembled WGS sequence"/>
</dbReference>
<organism evidence="2 3">
    <name type="scientific">Teratosphaeria destructans</name>
    <dbReference type="NCBI Taxonomy" id="418781"/>
    <lineage>
        <taxon>Eukaryota</taxon>
        <taxon>Fungi</taxon>
        <taxon>Dikarya</taxon>
        <taxon>Ascomycota</taxon>
        <taxon>Pezizomycotina</taxon>
        <taxon>Dothideomycetes</taxon>
        <taxon>Dothideomycetidae</taxon>
        <taxon>Mycosphaerellales</taxon>
        <taxon>Teratosphaeriaceae</taxon>
        <taxon>Teratosphaeria</taxon>
    </lineage>
</organism>
<evidence type="ECO:0000256" key="1">
    <source>
        <dbReference type="SAM" id="MobiDB-lite"/>
    </source>
</evidence>